<reference evidence="5 6" key="1">
    <citation type="submission" date="2019-07" db="EMBL/GenBank/DDBJ databases">
        <title>Draft genome assembly of a fouling barnacle, Amphibalanus amphitrite (Darwin, 1854): The first reference genome for Thecostraca.</title>
        <authorList>
            <person name="Kim W."/>
        </authorList>
    </citation>
    <scope>NUCLEOTIDE SEQUENCE [LARGE SCALE GENOMIC DNA]</scope>
    <source>
        <strain evidence="5">SNU_AA5</strain>
        <tissue evidence="5">Soma without cirri and trophi</tissue>
    </source>
</reference>
<keyword evidence="1" id="KW-0677">Repeat</keyword>
<dbReference type="InterPro" id="IPR002110">
    <property type="entry name" value="Ankyrin_rpt"/>
</dbReference>
<feature type="domain" description="SOCS box" evidence="4">
    <location>
        <begin position="422"/>
        <end position="461"/>
    </location>
</feature>
<feature type="repeat" description="ANK" evidence="3">
    <location>
        <begin position="221"/>
        <end position="253"/>
    </location>
</feature>
<keyword evidence="6" id="KW-1185">Reference proteome</keyword>
<dbReference type="OrthoDB" id="366390at2759"/>
<evidence type="ECO:0000259" key="4">
    <source>
        <dbReference type="SMART" id="SM00969"/>
    </source>
</evidence>
<comment type="caution">
    <text evidence="5">The sequence shown here is derived from an EMBL/GenBank/DDBJ whole genome shotgun (WGS) entry which is preliminary data.</text>
</comment>
<dbReference type="Gene3D" id="1.25.40.20">
    <property type="entry name" value="Ankyrin repeat-containing domain"/>
    <property type="match status" value="3"/>
</dbReference>
<dbReference type="PROSITE" id="PS50088">
    <property type="entry name" value="ANK_REPEAT"/>
    <property type="match status" value="5"/>
</dbReference>
<evidence type="ECO:0000256" key="1">
    <source>
        <dbReference type="ARBA" id="ARBA00022737"/>
    </source>
</evidence>
<dbReference type="AlphaFoldDB" id="A0A6A4X212"/>
<dbReference type="SMART" id="SM00248">
    <property type="entry name" value="ANK"/>
    <property type="match status" value="8"/>
</dbReference>
<dbReference type="PROSITE" id="PS50297">
    <property type="entry name" value="ANK_REP_REGION"/>
    <property type="match status" value="5"/>
</dbReference>
<dbReference type="InterPro" id="IPR036770">
    <property type="entry name" value="Ankyrin_rpt-contain_sf"/>
</dbReference>
<dbReference type="EMBL" id="VIIS01000485">
    <property type="protein sequence ID" value="KAF0308431.1"/>
    <property type="molecule type" value="Genomic_DNA"/>
</dbReference>
<dbReference type="PANTHER" id="PTHR24198">
    <property type="entry name" value="ANKYRIN REPEAT AND PROTEIN KINASE DOMAIN-CONTAINING PROTEIN"/>
    <property type="match status" value="1"/>
</dbReference>
<proteinExistence type="predicted"/>
<accession>A0A6A4X212</accession>
<evidence type="ECO:0000313" key="6">
    <source>
        <dbReference type="Proteomes" id="UP000440578"/>
    </source>
</evidence>
<dbReference type="InterPro" id="IPR001496">
    <property type="entry name" value="SOCS_box"/>
</dbReference>
<dbReference type="SUPFAM" id="SSF48403">
    <property type="entry name" value="Ankyrin repeat"/>
    <property type="match status" value="1"/>
</dbReference>
<protein>
    <submittedName>
        <fullName evidence="5">Ankyrin-3</fullName>
    </submittedName>
</protein>
<gene>
    <name evidence="5" type="primary">Ank3_3</name>
    <name evidence="5" type="ORF">FJT64_020323</name>
</gene>
<feature type="repeat" description="ANK" evidence="3">
    <location>
        <begin position="84"/>
        <end position="116"/>
    </location>
</feature>
<dbReference type="Proteomes" id="UP000440578">
    <property type="component" value="Unassembled WGS sequence"/>
</dbReference>
<evidence type="ECO:0000256" key="3">
    <source>
        <dbReference type="PROSITE-ProRule" id="PRU00023"/>
    </source>
</evidence>
<evidence type="ECO:0000313" key="5">
    <source>
        <dbReference type="EMBL" id="KAF0308431.1"/>
    </source>
</evidence>
<sequence length="463" mass="51424">MPIQVLRPSPSPAPEPCLQRALADSITRSAPLDEMRILIACGAKVNAPVTLGLRPLHYAVWQRYPEAARWLLTRGCDVNAADDLGHTALHLCAEKGYAEMVALFLEFGARVDFTELHRGEVDEPLRMAVKHGHLDIARMLLQHGANPNATYFLGPELSLLNPLDLEWAELLLQFGADPNAPDRAGLSQLMRAARQPDGLPAVKLYVQYGGDVNSTAGERHDFRTVLHYAVMSGQRDTVRYLVRSGARVNYPCDYEKPTPLDLAIIKGDVDMVRLLIDLGADVNAHSPIIGSPLHVACSEYIENRSVLLELLLAAGADPNVVVKSEDGYFLRPVLGEYLQSNQQDLSMEVIQLLLQHGTRVVLKSQFRDPMGLLNSLPDLHELAGLYEVLASSADSFDPPILRRSRALSERQREQLLLLARAPRPLLALTRDAIRRAMGRRLRHGAALLELPRELQQFLLYQTV</sequence>
<dbReference type="Pfam" id="PF00023">
    <property type="entry name" value="Ank"/>
    <property type="match status" value="1"/>
</dbReference>
<dbReference type="PRINTS" id="PR01415">
    <property type="entry name" value="ANKYRIN"/>
</dbReference>
<dbReference type="CDD" id="cd03716">
    <property type="entry name" value="SOCS_ASB_like"/>
    <property type="match status" value="1"/>
</dbReference>
<evidence type="ECO:0000256" key="2">
    <source>
        <dbReference type="ARBA" id="ARBA00023043"/>
    </source>
</evidence>
<keyword evidence="2 3" id="KW-0040">ANK repeat</keyword>
<dbReference type="Pfam" id="PF07525">
    <property type="entry name" value="SOCS_box"/>
    <property type="match status" value="1"/>
</dbReference>
<organism evidence="5 6">
    <name type="scientific">Amphibalanus amphitrite</name>
    <name type="common">Striped barnacle</name>
    <name type="synonym">Balanus amphitrite</name>
    <dbReference type="NCBI Taxonomy" id="1232801"/>
    <lineage>
        <taxon>Eukaryota</taxon>
        <taxon>Metazoa</taxon>
        <taxon>Ecdysozoa</taxon>
        <taxon>Arthropoda</taxon>
        <taxon>Crustacea</taxon>
        <taxon>Multicrustacea</taxon>
        <taxon>Cirripedia</taxon>
        <taxon>Thoracica</taxon>
        <taxon>Thoracicalcarea</taxon>
        <taxon>Balanomorpha</taxon>
        <taxon>Balanoidea</taxon>
        <taxon>Balanidae</taxon>
        <taxon>Amphibalaninae</taxon>
        <taxon>Amphibalanus</taxon>
    </lineage>
</organism>
<dbReference type="PANTHER" id="PTHR24198:SF165">
    <property type="entry name" value="ANKYRIN REPEAT-CONTAINING PROTEIN-RELATED"/>
    <property type="match status" value="1"/>
</dbReference>
<dbReference type="SMART" id="SM00969">
    <property type="entry name" value="SOCS_box"/>
    <property type="match status" value="1"/>
</dbReference>
<name>A0A6A4X212_AMPAM</name>
<dbReference type="Gene3D" id="1.10.750.20">
    <property type="entry name" value="SOCS box"/>
    <property type="match status" value="1"/>
</dbReference>
<feature type="repeat" description="ANK" evidence="3">
    <location>
        <begin position="255"/>
        <end position="287"/>
    </location>
</feature>
<dbReference type="Pfam" id="PF12796">
    <property type="entry name" value="Ank_2"/>
    <property type="match status" value="2"/>
</dbReference>
<feature type="repeat" description="ANK" evidence="3">
    <location>
        <begin position="120"/>
        <end position="152"/>
    </location>
</feature>
<feature type="repeat" description="ANK" evidence="3">
    <location>
        <begin position="51"/>
        <end position="83"/>
    </location>
</feature>